<protein>
    <submittedName>
        <fullName evidence="1">Uncharacterized protein</fullName>
    </submittedName>
</protein>
<dbReference type="EMBL" id="GBRH01254599">
    <property type="protein sequence ID" value="JAD43296.1"/>
    <property type="molecule type" value="Transcribed_RNA"/>
</dbReference>
<accession>A0A0A8ZWT5</accession>
<reference evidence="1" key="1">
    <citation type="submission" date="2014-09" db="EMBL/GenBank/DDBJ databases">
        <authorList>
            <person name="Magalhaes I.L.F."/>
            <person name="Oliveira U."/>
            <person name="Santos F.R."/>
            <person name="Vidigal T.H.D.A."/>
            <person name="Brescovit A.D."/>
            <person name="Santos A.J."/>
        </authorList>
    </citation>
    <scope>NUCLEOTIDE SEQUENCE</scope>
    <source>
        <tissue evidence="1">Shoot tissue taken approximately 20 cm above the soil surface</tissue>
    </source>
</reference>
<evidence type="ECO:0000313" key="1">
    <source>
        <dbReference type="EMBL" id="JAD43296.1"/>
    </source>
</evidence>
<organism evidence="1">
    <name type="scientific">Arundo donax</name>
    <name type="common">Giant reed</name>
    <name type="synonym">Donax arundinaceus</name>
    <dbReference type="NCBI Taxonomy" id="35708"/>
    <lineage>
        <taxon>Eukaryota</taxon>
        <taxon>Viridiplantae</taxon>
        <taxon>Streptophyta</taxon>
        <taxon>Embryophyta</taxon>
        <taxon>Tracheophyta</taxon>
        <taxon>Spermatophyta</taxon>
        <taxon>Magnoliopsida</taxon>
        <taxon>Liliopsida</taxon>
        <taxon>Poales</taxon>
        <taxon>Poaceae</taxon>
        <taxon>PACMAD clade</taxon>
        <taxon>Arundinoideae</taxon>
        <taxon>Arundineae</taxon>
        <taxon>Arundo</taxon>
    </lineage>
</organism>
<sequence>MGWSFSKEAKLSRVPNGDSCLKIITATTRLARSSTTTTNNK</sequence>
<name>A0A0A8ZWT5_ARUDO</name>
<proteinExistence type="predicted"/>
<dbReference type="AlphaFoldDB" id="A0A0A8ZWT5"/>
<reference evidence="1" key="2">
    <citation type="journal article" date="2015" name="Data Brief">
        <title>Shoot transcriptome of the giant reed, Arundo donax.</title>
        <authorList>
            <person name="Barrero R.A."/>
            <person name="Guerrero F.D."/>
            <person name="Moolhuijzen P."/>
            <person name="Goolsby J.A."/>
            <person name="Tidwell J."/>
            <person name="Bellgard S.E."/>
            <person name="Bellgard M.I."/>
        </authorList>
    </citation>
    <scope>NUCLEOTIDE SEQUENCE</scope>
    <source>
        <tissue evidence="1">Shoot tissue taken approximately 20 cm above the soil surface</tissue>
    </source>
</reference>